<organism evidence="2 3">
    <name type="scientific">Spirosoma profusum</name>
    <dbReference type="NCBI Taxonomy" id="2771354"/>
    <lineage>
        <taxon>Bacteria</taxon>
        <taxon>Pseudomonadati</taxon>
        <taxon>Bacteroidota</taxon>
        <taxon>Cytophagia</taxon>
        <taxon>Cytophagales</taxon>
        <taxon>Cytophagaceae</taxon>
        <taxon>Spirosoma</taxon>
    </lineage>
</organism>
<keyword evidence="2" id="KW-0378">Hydrolase</keyword>
<accession>A0A927AUI5</accession>
<dbReference type="GO" id="GO:0004190">
    <property type="term" value="F:aspartic-type endopeptidase activity"/>
    <property type="evidence" value="ECO:0007669"/>
    <property type="project" value="InterPro"/>
</dbReference>
<dbReference type="InterPro" id="IPR021109">
    <property type="entry name" value="Peptidase_aspartic_dom_sf"/>
</dbReference>
<proteinExistence type="predicted"/>
<comment type="caution">
    <text evidence="2">The sequence shown here is derived from an EMBL/GenBank/DDBJ whole genome shotgun (WGS) entry which is preliminary data.</text>
</comment>
<sequence>MKPRLIHQLISRCFIFLVLVWTALYIAGCSGCSRSGSHQPRRNKRSNIAKQPAAEPVQKDTTTPKPTLTQLSDGPTEVAMEKENGVYKIPVEINGLPLKFILDTGASLISISATEAEFMFKQGVITEDDIIGKSKFQDANGDISPGSIIRLKSVRIGDRVLENVSANVVSSTKAPLLLGQSALSKFGKISVDYRRNIVTFD</sequence>
<dbReference type="GO" id="GO:0006508">
    <property type="term" value="P:proteolysis"/>
    <property type="evidence" value="ECO:0007669"/>
    <property type="project" value="UniProtKB-KW"/>
</dbReference>
<evidence type="ECO:0000256" key="1">
    <source>
        <dbReference type="SAM" id="MobiDB-lite"/>
    </source>
</evidence>
<protein>
    <submittedName>
        <fullName evidence="2">Retroviral-like aspartic protease family protein</fullName>
    </submittedName>
</protein>
<dbReference type="RefSeq" id="WP_190891098.1">
    <property type="nucleotide sequence ID" value="NZ_JACWZY010000032.1"/>
</dbReference>
<dbReference type="SUPFAM" id="SSF50630">
    <property type="entry name" value="Acid proteases"/>
    <property type="match status" value="1"/>
</dbReference>
<keyword evidence="2" id="KW-0645">Protease</keyword>
<evidence type="ECO:0000313" key="3">
    <source>
        <dbReference type="Proteomes" id="UP000598820"/>
    </source>
</evidence>
<dbReference type="CDD" id="cd05483">
    <property type="entry name" value="retropepsin_like_bacteria"/>
    <property type="match status" value="1"/>
</dbReference>
<feature type="compositionally biased region" description="Polar residues" evidence="1">
    <location>
        <begin position="59"/>
        <end position="72"/>
    </location>
</feature>
<dbReference type="PROSITE" id="PS00141">
    <property type="entry name" value="ASP_PROTEASE"/>
    <property type="match status" value="1"/>
</dbReference>
<dbReference type="Proteomes" id="UP000598820">
    <property type="component" value="Unassembled WGS sequence"/>
</dbReference>
<dbReference type="Gene3D" id="2.40.70.10">
    <property type="entry name" value="Acid Proteases"/>
    <property type="match status" value="1"/>
</dbReference>
<gene>
    <name evidence="2" type="ORF">IC229_27855</name>
</gene>
<feature type="region of interest" description="Disordered" evidence="1">
    <location>
        <begin position="33"/>
        <end position="72"/>
    </location>
</feature>
<dbReference type="InterPro" id="IPR001969">
    <property type="entry name" value="Aspartic_peptidase_AS"/>
</dbReference>
<reference evidence="2" key="1">
    <citation type="submission" date="2020-09" db="EMBL/GenBank/DDBJ databases">
        <authorList>
            <person name="Kim M.K."/>
        </authorList>
    </citation>
    <scope>NUCLEOTIDE SEQUENCE</scope>
    <source>
        <strain evidence="2">BT702</strain>
    </source>
</reference>
<dbReference type="AlphaFoldDB" id="A0A927AUI5"/>
<keyword evidence="3" id="KW-1185">Reference proteome</keyword>
<dbReference type="EMBL" id="JACWZY010000032">
    <property type="protein sequence ID" value="MBD2704487.1"/>
    <property type="molecule type" value="Genomic_DNA"/>
</dbReference>
<dbReference type="Pfam" id="PF13975">
    <property type="entry name" value="gag-asp_proteas"/>
    <property type="match status" value="1"/>
</dbReference>
<name>A0A927AUI5_9BACT</name>
<dbReference type="InterPro" id="IPR034122">
    <property type="entry name" value="Retropepsin-like_bacterial"/>
</dbReference>
<evidence type="ECO:0000313" key="2">
    <source>
        <dbReference type="EMBL" id="MBD2704487.1"/>
    </source>
</evidence>